<evidence type="ECO:0000313" key="3">
    <source>
        <dbReference type="Proteomes" id="UP001209854"/>
    </source>
</evidence>
<sequence>MSNSFTMTVSQSTTNPGDYFISMGEGEDEKLSQHLVHLRFTDLPMLDEDFLDEVVCDIAEKLAERNIEFRTCGSASAEPDRKAKKLTERIMKGLGMKPVKEKKRWL</sequence>
<feature type="compositionally biased region" description="Polar residues" evidence="1">
    <location>
        <begin position="1"/>
        <end position="16"/>
    </location>
</feature>
<accession>A0ABT3N4G7</accession>
<protein>
    <submittedName>
        <fullName evidence="2">Uncharacterized protein</fullName>
    </submittedName>
</protein>
<dbReference type="EMBL" id="JAPFCC010000002">
    <property type="protein sequence ID" value="MCW7556509.1"/>
    <property type="molecule type" value="Genomic_DNA"/>
</dbReference>
<comment type="caution">
    <text evidence="2">The sequence shown here is derived from an EMBL/GenBank/DDBJ whole genome shotgun (WGS) entry which is preliminary data.</text>
</comment>
<evidence type="ECO:0000256" key="1">
    <source>
        <dbReference type="SAM" id="MobiDB-lite"/>
    </source>
</evidence>
<keyword evidence="3" id="KW-1185">Reference proteome</keyword>
<dbReference type="Proteomes" id="UP001209854">
    <property type="component" value="Unassembled WGS sequence"/>
</dbReference>
<organism evidence="2 3">
    <name type="scientific">Endozoicomonas gorgoniicola</name>
    <dbReference type="NCBI Taxonomy" id="1234144"/>
    <lineage>
        <taxon>Bacteria</taxon>
        <taxon>Pseudomonadati</taxon>
        <taxon>Pseudomonadota</taxon>
        <taxon>Gammaproteobacteria</taxon>
        <taxon>Oceanospirillales</taxon>
        <taxon>Endozoicomonadaceae</taxon>
        <taxon>Endozoicomonas</taxon>
    </lineage>
</organism>
<dbReference type="RefSeq" id="WP_262568777.1">
    <property type="nucleotide sequence ID" value="NZ_CP103299.1"/>
</dbReference>
<reference evidence="2 3" key="1">
    <citation type="submission" date="2022-10" db="EMBL/GenBank/DDBJ databases">
        <title>High-quality genome sequences of two octocoral-associated bacteria, Endozoicomonas euniceicola EF212 and Endozoicomonas gorgoniicola PS125.</title>
        <authorList>
            <person name="Chiou Y.-J."/>
            <person name="Chen Y.-H."/>
        </authorList>
    </citation>
    <scope>NUCLEOTIDE SEQUENCE [LARGE SCALE GENOMIC DNA]</scope>
    <source>
        <strain evidence="2 3">PS125</strain>
    </source>
</reference>
<feature type="region of interest" description="Disordered" evidence="1">
    <location>
        <begin position="1"/>
        <end position="23"/>
    </location>
</feature>
<evidence type="ECO:0000313" key="2">
    <source>
        <dbReference type="EMBL" id="MCW7556509.1"/>
    </source>
</evidence>
<name>A0ABT3N4G7_9GAMM</name>
<proteinExistence type="predicted"/>
<gene>
    <name evidence="2" type="ORF">NX722_28505</name>
</gene>